<gene>
    <name evidence="2" type="ORF">SCLCIDRAFT_1211501</name>
</gene>
<sequence>MAVSISGSLADRHTKGKNTVNSERRFVSAETSFMHDLTITVPPICVITSKHQNGLMVAKQGAIRSPRIASFEVPGNTRNFSCHGNHYRAQSVIPAPLRRT</sequence>
<reference evidence="3" key="2">
    <citation type="submission" date="2015-01" db="EMBL/GenBank/DDBJ databases">
        <title>Evolutionary Origins and Diversification of the Mycorrhizal Mutualists.</title>
        <authorList>
            <consortium name="DOE Joint Genome Institute"/>
            <consortium name="Mycorrhizal Genomics Consortium"/>
            <person name="Kohler A."/>
            <person name="Kuo A."/>
            <person name="Nagy L.G."/>
            <person name="Floudas D."/>
            <person name="Copeland A."/>
            <person name="Barry K.W."/>
            <person name="Cichocki N."/>
            <person name="Veneault-Fourrey C."/>
            <person name="LaButti K."/>
            <person name="Lindquist E.A."/>
            <person name="Lipzen A."/>
            <person name="Lundell T."/>
            <person name="Morin E."/>
            <person name="Murat C."/>
            <person name="Riley R."/>
            <person name="Ohm R."/>
            <person name="Sun H."/>
            <person name="Tunlid A."/>
            <person name="Henrissat B."/>
            <person name="Grigoriev I.V."/>
            <person name="Hibbett D.S."/>
            <person name="Martin F."/>
        </authorList>
    </citation>
    <scope>NUCLEOTIDE SEQUENCE [LARGE SCALE GENOMIC DNA]</scope>
    <source>
        <strain evidence="3">Foug A</strain>
    </source>
</reference>
<evidence type="ECO:0000256" key="1">
    <source>
        <dbReference type="SAM" id="MobiDB-lite"/>
    </source>
</evidence>
<reference evidence="2 3" key="1">
    <citation type="submission" date="2014-04" db="EMBL/GenBank/DDBJ databases">
        <authorList>
            <consortium name="DOE Joint Genome Institute"/>
            <person name="Kuo A."/>
            <person name="Kohler A."/>
            <person name="Nagy L.G."/>
            <person name="Floudas D."/>
            <person name="Copeland A."/>
            <person name="Barry K.W."/>
            <person name="Cichocki N."/>
            <person name="Veneault-Fourrey C."/>
            <person name="LaButti K."/>
            <person name="Lindquist E.A."/>
            <person name="Lipzen A."/>
            <person name="Lundell T."/>
            <person name="Morin E."/>
            <person name="Murat C."/>
            <person name="Sun H."/>
            <person name="Tunlid A."/>
            <person name="Henrissat B."/>
            <person name="Grigoriev I.V."/>
            <person name="Hibbett D.S."/>
            <person name="Martin F."/>
            <person name="Nordberg H.P."/>
            <person name="Cantor M.N."/>
            <person name="Hua S.X."/>
        </authorList>
    </citation>
    <scope>NUCLEOTIDE SEQUENCE [LARGE SCALE GENOMIC DNA]</scope>
    <source>
        <strain evidence="2 3">Foug A</strain>
    </source>
</reference>
<dbReference type="EMBL" id="KN822018">
    <property type="protein sequence ID" value="KIM66264.1"/>
    <property type="molecule type" value="Genomic_DNA"/>
</dbReference>
<accession>A0A0C3ED63</accession>
<dbReference type="InParanoid" id="A0A0C3ED63"/>
<keyword evidence="3" id="KW-1185">Reference proteome</keyword>
<protein>
    <submittedName>
        <fullName evidence="2">Uncharacterized protein</fullName>
    </submittedName>
</protein>
<evidence type="ECO:0000313" key="2">
    <source>
        <dbReference type="EMBL" id="KIM66264.1"/>
    </source>
</evidence>
<organism evidence="2 3">
    <name type="scientific">Scleroderma citrinum Foug A</name>
    <dbReference type="NCBI Taxonomy" id="1036808"/>
    <lineage>
        <taxon>Eukaryota</taxon>
        <taxon>Fungi</taxon>
        <taxon>Dikarya</taxon>
        <taxon>Basidiomycota</taxon>
        <taxon>Agaricomycotina</taxon>
        <taxon>Agaricomycetes</taxon>
        <taxon>Agaricomycetidae</taxon>
        <taxon>Boletales</taxon>
        <taxon>Sclerodermatineae</taxon>
        <taxon>Sclerodermataceae</taxon>
        <taxon>Scleroderma</taxon>
    </lineage>
</organism>
<dbReference type="HOGENOM" id="CLU_2307699_0_0_1"/>
<evidence type="ECO:0000313" key="3">
    <source>
        <dbReference type="Proteomes" id="UP000053989"/>
    </source>
</evidence>
<name>A0A0C3ED63_9AGAM</name>
<feature type="region of interest" description="Disordered" evidence="1">
    <location>
        <begin position="1"/>
        <end position="24"/>
    </location>
</feature>
<dbReference type="AlphaFoldDB" id="A0A0C3ED63"/>
<dbReference type="Proteomes" id="UP000053989">
    <property type="component" value="Unassembled WGS sequence"/>
</dbReference>
<proteinExistence type="predicted"/>